<keyword evidence="9 15" id="KW-0863">Zinc-finger</keyword>
<comment type="subcellular location">
    <subcellularLocation>
        <location evidence="2">Endoplasmic reticulum membrane</location>
        <topology evidence="2">Multi-pass membrane protein</topology>
    </subcellularLocation>
</comment>
<evidence type="ECO:0000256" key="4">
    <source>
        <dbReference type="ARBA" id="ARBA00010089"/>
    </source>
</evidence>
<reference evidence="19 20" key="1">
    <citation type="journal article" date="2012" name="BMC Genomics">
        <title>Comparative genomic analysis and phylogenetic position of Theileria equi.</title>
        <authorList>
            <person name="Kappmeyer L.S."/>
            <person name="Thiagarajan M."/>
            <person name="Herndon D.R."/>
            <person name="Ramsay J.D."/>
            <person name="Caler E."/>
            <person name="Djikeng A."/>
            <person name="Gillespie J.J."/>
            <person name="Lau A.O."/>
            <person name="Roalson E.H."/>
            <person name="Silva J.C."/>
            <person name="Silva M.G."/>
            <person name="Suarez C.E."/>
            <person name="Ueti M.W."/>
            <person name="Nene V.M."/>
            <person name="Mealey R.H."/>
            <person name="Knowles D.P."/>
            <person name="Brayton K.A."/>
        </authorList>
    </citation>
    <scope>NUCLEOTIDE SEQUENCE [LARGE SCALE GENOMIC DNA]</scope>
    <source>
        <strain evidence="19 20">WA</strain>
    </source>
</reference>
<dbReference type="InterPro" id="IPR013083">
    <property type="entry name" value="Znf_RING/FYVE/PHD"/>
</dbReference>
<evidence type="ECO:0000256" key="16">
    <source>
        <dbReference type="SAM" id="MobiDB-lite"/>
    </source>
</evidence>
<dbReference type="CDD" id="cd16479">
    <property type="entry name" value="RING-H2_synoviolin"/>
    <property type="match status" value="1"/>
</dbReference>
<dbReference type="VEuPathDB" id="PiroplasmaDB:BEWA_037200"/>
<dbReference type="RefSeq" id="XP_004833136.1">
    <property type="nucleotide sequence ID" value="XM_004833079.1"/>
</dbReference>
<feature type="region of interest" description="Disordered" evidence="16">
    <location>
        <begin position="535"/>
        <end position="561"/>
    </location>
</feature>
<sequence length="860" mass="98591">MIPATLSLHTLLLYLTITFHTINILILTFRPLLDILQRYALISHLLLACAIGHTSTVASGFYDFVTTFLANKTCVAIFYNYAFMLFIFGCKVPVLIFMGQLSQLEAETLVESARNYLMDAILFLVLSKPRLNGKEVIMSELVKVLTFLVALKCFHIMLYTRLSHVSLYFIHHDVQMFQVDMPGFFKLFRISSLIYVLSILNCCLLNFFWKGLNRRNTFTIWILFEIFGMLSSLLFCVLKLVVNIFDMYSDSGLVNKVTLLFYVELAQDIVSLLSFLVFMVVFFLNNPVNVPVYMLIDIIHVAKNLSVRLKMLLHYKRLSKILTTRFPAATKDEVEREINCIICRDFLDETCRRIDCGHIFHLNCLKSWLFQHSSCPSCRSPIDNTDTGSYFSFHAYLVKFERKCISFAKKCFNVFVRDREPRVCKLAVEKNMKEIKNEIMQGYSIMCRVCIDYINSGEMDPESVHSDILWIRNNLRGIMNSLTATSESYARLLQDSQQSTLLNSLESRMAALQDENLAPLLSTINLILRDVRRNSRSERMNRTAPNDRQNVEPEQEMEASLEETVVATVEQSVAPGDIASESKNDNADEKAPDATVREKKAHSMNLWLPKWLFSDSLFYEDKQSEQASGENEDGNLDNPVDSTSEFPNGESSTTVTKDDDEHLEESTNDDNPGSKESEPECIGPIGNPDCFSEDIKLIDKYTLRLNALVSHLLPCTGCFGRRFTEREIVEEMREIYQSMSVVWLIAVASLLQVTSKGVKGVVMRHLERSTQEIEDFMEEEERTLDSEELLELLCGEDSKALLKNLHEEFQARSILYIKLITSLKKSQLSQRFDLSQALLLSMALSDKVQAHLFDRIQTHF</sequence>
<name>L1LEH4_THEEQ</name>
<dbReference type="SUPFAM" id="SSF57850">
    <property type="entry name" value="RING/U-box"/>
    <property type="match status" value="1"/>
</dbReference>
<keyword evidence="13 17" id="KW-1133">Transmembrane helix</keyword>
<feature type="region of interest" description="Disordered" evidence="16">
    <location>
        <begin position="575"/>
        <end position="600"/>
    </location>
</feature>
<keyword evidence="20" id="KW-1185">Reference proteome</keyword>
<dbReference type="InterPro" id="IPR001841">
    <property type="entry name" value="Znf_RING"/>
</dbReference>
<dbReference type="STRING" id="1537102.L1LEH4"/>
<evidence type="ECO:0000256" key="7">
    <source>
        <dbReference type="ARBA" id="ARBA00022692"/>
    </source>
</evidence>
<dbReference type="GO" id="GO:0043161">
    <property type="term" value="P:proteasome-mediated ubiquitin-dependent protein catabolic process"/>
    <property type="evidence" value="ECO:0007669"/>
    <property type="project" value="TreeGrafter"/>
</dbReference>
<dbReference type="GO" id="GO:0061630">
    <property type="term" value="F:ubiquitin protein ligase activity"/>
    <property type="evidence" value="ECO:0007669"/>
    <property type="project" value="TreeGrafter"/>
</dbReference>
<feature type="transmembrane region" description="Helical" evidence="17">
    <location>
        <begin position="144"/>
        <end position="170"/>
    </location>
</feature>
<dbReference type="Gene3D" id="3.30.40.10">
    <property type="entry name" value="Zinc/RING finger domain, C3HC4 (zinc finger)"/>
    <property type="match status" value="1"/>
</dbReference>
<feature type="region of interest" description="Disordered" evidence="16">
    <location>
        <begin position="622"/>
        <end position="686"/>
    </location>
</feature>
<dbReference type="KEGG" id="beq:BEWA_037200"/>
<evidence type="ECO:0000256" key="6">
    <source>
        <dbReference type="ARBA" id="ARBA00022679"/>
    </source>
</evidence>
<comment type="similarity">
    <text evidence="4">Belongs to the HRD1 family.</text>
</comment>
<keyword evidence="11" id="KW-0256">Endoplasmic reticulum</keyword>
<dbReference type="Pfam" id="PF25563">
    <property type="entry name" value="TPR_SYVN1_N"/>
    <property type="match status" value="1"/>
</dbReference>
<dbReference type="EC" id="2.3.2.27" evidence="5"/>
<gene>
    <name evidence="19" type="ORF">BEWA_037200</name>
</gene>
<evidence type="ECO:0000256" key="8">
    <source>
        <dbReference type="ARBA" id="ARBA00022723"/>
    </source>
</evidence>
<evidence type="ECO:0000256" key="11">
    <source>
        <dbReference type="ARBA" id="ARBA00022824"/>
    </source>
</evidence>
<feature type="compositionally biased region" description="Polar residues" evidence="16">
    <location>
        <begin position="640"/>
        <end position="655"/>
    </location>
</feature>
<dbReference type="PROSITE" id="PS50089">
    <property type="entry name" value="ZF_RING_2"/>
    <property type="match status" value="1"/>
</dbReference>
<dbReference type="eggNOG" id="KOG0802">
    <property type="taxonomic scope" value="Eukaryota"/>
</dbReference>
<dbReference type="AlphaFoldDB" id="L1LEH4"/>
<dbReference type="GeneID" id="15806607"/>
<feature type="transmembrane region" description="Helical" evidence="17">
    <location>
        <begin position="221"/>
        <end position="245"/>
    </location>
</feature>
<comment type="caution">
    <text evidence="19">The sequence shown here is derived from an EMBL/GenBank/DDBJ whole genome shotgun (WGS) entry which is preliminary data.</text>
</comment>
<feature type="transmembrane region" description="Helical" evidence="17">
    <location>
        <begin position="265"/>
        <end position="284"/>
    </location>
</feature>
<keyword evidence="6" id="KW-0808">Transferase</keyword>
<dbReference type="Pfam" id="PF13639">
    <property type="entry name" value="zf-RING_2"/>
    <property type="match status" value="1"/>
</dbReference>
<dbReference type="PANTHER" id="PTHR22763">
    <property type="entry name" value="RING ZINC FINGER PROTEIN"/>
    <property type="match status" value="1"/>
</dbReference>
<keyword evidence="14 17" id="KW-0472">Membrane</keyword>
<comment type="catalytic activity">
    <reaction evidence="1">
        <text>S-ubiquitinyl-[E2 ubiquitin-conjugating enzyme]-L-cysteine + [acceptor protein]-L-lysine = [E2 ubiquitin-conjugating enzyme]-L-cysteine + N(6)-ubiquitinyl-[acceptor protein]-L-lysine.</text>
        <dbReference type="EC" id="2.3.2.27"/>
    </reaction>
</comment>
<dbReference type="OrthoDB" id="8062037at2759"/>
<feature type="transmembrane region" description="Helical" evidence="17">
    <location>
        <begin position="77"/>
        <end position="98"/>
    </location>
</feature>
<keyword evidence="7 17" id="KW-0812">Transmembrane</keyword>
<feature type="transmembrane region" description="Helical" evidence="17">
    <location>
        <begin position="190"/>
        <end position="209"/>
    </location>
</feature>
<feature type="compositionally biased region" description="Basic and acidic residues" evidence="16">
    <location>
        <begin position="580"/>
        <end position="598"/>
    </location>
</feature>
<evidence type="ECO:0000313" key="19">
    <source>
        <dbReference type="EMBL" id="EKX73684.1"/>
    </source>
</evidence>
<keyword evidence="10" id="KW-0833">Ubl conjugation pathway</keyword>
<organism evidence="19 20">
    <name type="scientific">Theileria equi strain WA</name>
    <dbReference type="NCBI Taxonomy" id="1537102"/>
    <lineage>
        <taxon>Eukaryota</taxon>
        <taxon>Sar</taxon>
        <taxon>Alveolata</taxon>
        <taxon>Apicomplexa</taxon>
        <taxon>Aconoidasida</taxon>
        <taxon>Piroplasmida</taxon>
        <taxon>Theileriidae</taxon>
        <taxon>Theileria</taxon>
    </lineage>
</organism>
<evidence type="ECO:0000256" key="13">
    <source>
        <dbReference type="ARBA" id="ARBA00022989"/>
    </source>
</evidence>
<evidence type="ECO:0000256" key="2">
    <source>
        <dbReference type="ARBA" id="ARBA00004477"/>
    </source>
</evidence>
<protein>
    <recommendedName>
        <fullName evidence="5">RING-type E3 ubiquitin transferase</fullName>
        <ecNumber evidence="5">2.3.2.27</ecNumber>
    </recommendedName>
</protein>
<evidence type="ECO:0000256" key="5">
    <source>
        <dbReference type="ARBA" id="ARBA00012483"/>
    </source>
</evidence>
<evidence type="ECO:0000256" key="12">
    <source>
        <dbReference type="ARBA" id="ARBA00022833"/>
    </source>
</evidence>
<feature type="transmembrane region" description="Helical" evidence="17">
    <location>
        <begin position="12"/>
        <end position="33"/>
    </location>
</feature>
<evidence type="ECO:0000259" key="18">
    <source>
        <dbReference type="PROSITE" id="PS50089"/>
    </source>
</evidence>
<keyword evidence="8" id="KW-0479">Metal-binding</keyword>
<dbReference type="GO" id="GO:0012505">
    <property type="term" value="C:endomembrane system"/>
    <property type="evidence" value="ECO:0007669"/>
    <property type="project" value="TreeGrafter"/>
</dbReference>
<dbReference type="SMART" id="SM00184">
    <property type="entry name" value="RING"/>
    <property type="match status" value="1"/>
</dbReference>
<dbReference type="InterPro" id="IPR057992">
    <property type="entry name" value="TPR_SYVN1_N"/>
</dbReference>
<evidence type="ECO:0000256" key="9">
    <source>
        <dbReference type="ARBA" id="ARBA00022771"/>
    </source>
</evidence>
<dbReference type="InterPro" id="IPR058051">
    <property type="entry name" value="Znf_RING_synoviolin"/>
</dbReference>
<dbReference type="Proteomes" id="UP000031512">
    <property type="component" value="Unassembled WGS sequence"/>
</dbReference>
<dbReference type="EMBL" id="ACOU01000002">
    <property type="protein sequence ID" value="EKX73684.1"/>
    <property type="molecule type" value="Genomic_DNA"/>
</dbReference>
<dbReference type="GO" id="GO:0008270">
    <property type="term" value="F:zinc ion binding"/>
    <property type="evidence" value="ECO:0007669"/>
    <property type="project" value="UniProtKB-KW"/>
</dbReference>
<accession>L1LEH4</accession>
<evidence type="ECO:0000256" key="10">
    <source>
        <dbReference type="ARBA" id="ARBA00022786"/>
    </source>
</evidence>
<feature type="domain" description="RING-type" evidence="18">
    <location>
        <begin position="340"/>
        <end position="379"/>
    </location>
</feature>
<evidence type="ECO:0000256" key="3">
    <source>
        <dbReference type="ARBA" id="ARBA00004906"/>
    </source>
</evidence>
<evidence type="ECO:0000256" key="17">
    <source>
        <dbReference type="SAM" id="Phobius"/>
    </source>
</evidence>
<evidence type="ECO:0000313" key="20">
    <source>
        <dbReference type="Proteomes" id="UP000031512"/>
    </source>
</evidence>
<dbReference type="InterPro" id="IPR050731">
    <property type="entry name" value="HRD1_E3_ubiq-ligases"/>
</dbReference>
<proteinExistence type="inferred from homology"/>
<evidence type="ECO:0000256" key="1">
    <source>
        <dbReference type="ARBA" id="ARBA00000900"/>
    </source>
</evidence>
<feature type="transmembrane region" description="Helical" evidence="17">
    <location>
        <begin position="45"/>
        <end position="65"/>
    </location>
</feature>
<evidence type="ECO:0000256" key="15">
    <source>
        <dbReference type="PROSITE-ProRule" id="PRU00175"/>
    </source>
</evidence>
<evidence type="ECO:0000256" key="14">
    <source>
        <dbReference type="ARBA" id="ARBA00023136"/>
    </source>
</evidence>
<keyword evidence="12" id="KW-0862">Zinc</keyword>
<comment type="pathway">
    <text evidence="3">Protein modification; protein ubiquitination.</text>
</comment>